<sequence>MTRSTTLSLGVTIQVRRSMTTLVMTTQLEGSSYAQVWRWSFLKMLPLPRCFSACIRV</sequence>
<dbReference type="Proteomes" id="UP000823388">
    <property type="component" value="Chromosome 8K"/>
</dbReference>
<name>A0A8T0PHA1_PANVG</name>
<evidence type="ECO:0000313" key="2">
    <source>
        <dbReference type="Proteomes" id="UP000823388"/>
    </source>
</evidence>
<proteinExistence type="predicted"/>
<gene>
    <name evidence="1" type="ORF">PVAP13_8KG230801</name>
</gene>
<organism evidence="1 2">
    <name type="scientific">Panicum virgatum</name>
    <name type="common">Blackwell switchgrass</name>
    <dbReference type="NCBI Taxonomy" id="38727"/>
    <lineage>
        <taxon>Eukaryota</taxon>
        <taxon>Viridiplantae</taxon>
        <taxon>Streptophyta</taxon>
        <taxon>Embryophyta</taxon>
        <taxon>Tracheophyta</taxon>
        <taxon>Spermatophyta</taxon>
        <taxon>Magnoliopsida</taxon>
        <taxon>Liliopsida</taxon>
        <taxon>Poales</taxon>
        <taxon>Poaceae</taxon>
        <taxon>PACMAD clade</taxon>
        <taxon>Panicoideae</taxon>
        <taxon>Panicodae</taxon>
        <taxon>Paniceae</taxon>
        <taxon>Panicinae</taxon>
        <taxon>Panicum</taxon>
        <taxon>Panicum sect. Hiantes</taxon>
    </lineage>
</organism>
<dbReference type="AlphaFoldDB" id="A0A8T0PHA1"/>
<evidence type="ECO:0000313" key="1">
    <source>
        <dbReference type="EMBL" id="KAG2561521.1"/>
    </source>
</evidence>
<accession>A0A8T0PHA1</accession>
<reference evidence="1" key="1">
    <citation type="submission" date="2020-05" db="EMBL/GenBank/DDBJ databases">
        <title>WGS assembly of Panicum virgatum.</title>
        <authorList>
            <person name="Lovell J.T."/>
            <person name="Jenkins J."/>
            <person name="Shu S."/>
            <person name="Juenger T.E."/>
            <person name="Schmutz J."/>
        </authorList>
    </citation>
    <scope>NUCLEOTIDE SEQUENCE</scope>
    <source>
        <strain evidence="1">AP13</strain>
    </source>
</reference>
<comment type="caution">
    <text evidence="1">The sequence shown here is derived from an EMBL/GenBank/DDBJ whole genome shotgun (WGS) entry which is preliminary data.</text>
</comment>
<dbReference type="EMBL" id="CM029051">
    <property type="protein sequence ID" value="KAG2561521.1"/>
    <property type="molecule type" value="Genomic_DNA"/>
</dbReference>
<keyword evidence="2" id="KW-1185">Reference proteome</keyword>
<protein>
    <submittedName>
        <fullName evidence="1">Uncharacterized protein</fullName>
    </submittedName>
</protein>